<reference evidence="3 4" key="1">
    <citation type="submission" date="2019-03" db="EMBL/GenBank/DDBJ databases">
        <title>Rhodosporidium diobovatum UCD-FST 08-225 genome sequencing, assembly, and annotation.</title>
        <authorList>
            <person name="Fakankun I.U."/>
            <person name="Fristensky B."/>
            <person name="Levin D.B."/>
        </authorList>
    </citation>
    <scope>NUCLEOTIDE SEQUENCE [LARGE SCALE GENOMIC DNA]</scope>
    <source>
        <strain evidence="3 4">UCD-FST 08-225</strain>
    </source>
</reference>
<organism evidence="3 4">
    <name type="scientific">Rhodotorula diobovata</name>
    <dbReference type="NCBI Taxonomy" id="5288"/>
    <lineage>
        <taxon>Eukaryota</taxon>
        <taxon>Fungi</taxon>
        <taxon>Dikarya</taxon>
        <taxon>Basidiomycota</taxon>
        <taxon>Pucciniomycotina</taxon>
        <taxon>Microbotryomycetes</taxon>
        <taxon>Sporidiobolales</taxon>
        <taxon>Sporidiobolaceae</taxon>
        <taxon>Rhodotorula</taxon>
    </lineage>
</organism>
<dbReference type="PROSITE" id="PS00463">
    <property type="entry name" value="ZN2_CY6_FUNGAL_1"/>
    <property type="match status" value="1"/>
</dbReference>
<feature type="region of interest" description="Disordered" evidence="1">
    <location>
        <begin position="722"/>
        <end position="817"/>
    </location>
</feature>
<feature type="region of interest" description="Disordered" evidence="1">
    <location>
        <begin position="238"/>
        <end position="259"/>
    </location>
</feature>
<dbReference type="InterPro" id="IPR001138">
    <property type="entry name" value="Zn2Cys6_DnaBD"/>
</dbReference>
<keyword evidence="4" id="KW-1185">Reference proteome</keyword>
<feature type="compositionally biased region" description="Low complexity" evidence="1">
    <location>
        <begin position="741"/>
        <end position="750"/>
    </location>
</feature>
<accession>A0A5C5FVF6</accession>
<evidence type="ECO:0000313" key="4">
    <source>
        <dbReference type="Proteomes" id="UP000311382"/>
    </source>
</evidence>
<feature type="compositionally biased region" description="Pro residues" evidence="1">
    <location>
        <begin position="729"/>
        <end position="740"/>
    </location>
</feature>
<dbReference type="PANTHER" id="PTHR48125:SF12">
    <property type="entry name" value="AT HOOK TRANSCRIPTION FACTOR FAMILY-RELATED"/>
    <property type="match status" value="1"/>
</dbReference>
<feature type="compositionally biased region" description="Pro residues" evidence="1">
    <location>
        <begin position="678"/>
        <end position="687"/>
    </location>
</feature>
<dbReference type="STRING" id="5288.A0A5C5FVF6"/>
<protein>
    <recommendedName>
        <fullName evidence="2">Zn(2)-C6 fungal-type domain-containing protein</fullName>
    </recommendedName>
</protein>
<feature type="region of interest" description="Disordered" evidence="1">
    <location>
        <begin position="882"/>
        <end position="915"/>
    </location>
</feature>
<dbReference type="Gene3D" id="4.10.240.10">
    <property type="entry name" value="Zn(2)-C6 fungal-type DNA-binding domain"/>
    <property type="match status" value="1"/>
</dbReference>
<name>A0A5C5FVF6_9BASI</name>
<feature type="compositionally biased region" description="Low complexity" evidence="1">
    <location>
        <begin position="688"/>
        <end position="697"/>
    </location>
</feature>
<feature type="compositionally biased region" description="Low complexity" evidence="1">
    <location>
        <begin position="891"/>
        <end position="904"/>
    </location>
</feature>
<dbReference type="GO" id="GO:0008270">
    <property type="term" value="F:zinc ion binding"/>
    <property type="evidence" value="ECO:0007669"/>
    <property type="project" value="InterPro"/>
</dbReference>
<proteinExistence type="predicted"/>
<evidence type="ECO:0000259" key="2">
    <source>
        <dbReference type="PROSITE" id="PS50048"/>
    </source>
</evidence>
<comment type="caution">
    <text evidence="3">The sequence shown here is derived from an EMBL/GenBank/DDBJ whole genome shotgun (WGS) entry which is preliminary data.</text>
</comment>
<dbReference type="CDD" id="cd00067">
    <property type="entry name" value="GAL4"/>
    <property type="match status" value="1"/>
</dbReference>
<dbReference type="Proteomes" id="UP000311382">
    <property type="component" value="Unassembled WGS sequence"/>
</dbReference>
<dbReference type="EMBL" id="SOZI01000088">
    <property type="protein sequence ID" value="TNY19661.1"/>
    <property type="molecule type" value="Genomic_DNA"/>
</dbReference>
<dbReference type="AlphaFoldDB" id="A0A5C5FVF6"/>
<dbReference type="PANTHER" id="PTHR48125">
    <property type="entry name" value="LP07818P1"/>
    <property type="match status" value="1"/>
</dbReference>
<dbReference type="InterPro" id="IPR036864">
    <property type="entry name" value="Zn2-C6_fun-type_DNA-bd_sf"/>
</dbReference>
<feature type="compositionally biased region" description="Polar residues" evidence="1">
    <location>
        <begin position="807"/>
        <end position="817"/>
    </location>
</feature>
<dbReference type="SUPFAM" id="SSF57701">
    <property type="entry name" value="Zn2/Cys6 DNA-binding domain"/>
    <property type="match status" value="1"/>
</dbReference>
<evidence type="ECO:0000313" key="3">
    <source>
        <dbReference type="EMBL" id="TNY19661.1"/>
    </source>
</evidence>
<dbReference type="OrthoDB" id="2526537at2759"/>
<feature type="region of interest" description="Disordered" evidence="1">
    <location>
        <begin position="1"/>
        <end position="34"/>
    </location>
</feature>
<dbReference type="PROSITE" id="PS50048">
    <property type="entry name" value="ZN2_CY6_FUNGAL_2"/>
    <property type="match status" value="1"/>
</dbReference>
<feature type="compositionally biased region" description="Low complexity" evidence="1">
    <location>
        <begin position="763"/>
        <end position="772"/>
    </location>
</feature>
<gene>
    <name evidence="3" type="ORF">DMC30DRAFT_290814</name>
</gene>
<feature type="compositionally biased region" description="Low complexity" evidence="1">
    <location>
        <begin position="664"/>
        <end position="677"/>
    </location>
</feature>
<dbReference type="GO" id="GO:0000981">
    <property type="term" value="F:DNA-binding transcription factor activity, RNA polymerase II-specific"/>
    <property type="evidence" value="ECO:0007669"/>
    <property type="project" value="InterPro"/>
</dbReference>
<evidence type="ECO:0000256" key="1">
    <source>
        <dbReference type="SAM" id="MobiDB-lite"/>
    </source>
</evidence>
<feature type="compositionally biased region" description="Polar residues" evidence="1">
    <location>
        <begin position="9"/>
        <end position="19"/>
    </location>
</feature>
<sequence>MAPHRRDSTPASSSETASLGPSSAGAGGPGTKRKRLPACDCCKMRRLKCDPVPPPASCSRCKTTGVVCTTTPVVRKKPVPRSGKRIEEAKATFGTADPAAPDFIGASNTPWVQPRHHHPRTDAGPAHALGLDALFAAAGERVGAGVREPLGAVSVSVSCEDVEARLAGQELDGALVTHLLEVYQTFPQSWLPIGVRGRLPHQFDAAGRRLEALPPQTEVLACVTIALASRLSSHPALFSPSPSGSSSSTPIPSSASLTPEVLATQPDLREFGHRREAMCERLRRHAVELAWRRGTLVTTCEESLASCYLLEMLEGYRDPAAGKPYGSAFVSHLQTILNGQDAPGAPLKVINMSLGWSALIMRETLLAANTGRTSHFTPTDDLLLCGEVPCSIEDALLKSVDDVDVRDSVTLFFSPMRPFTYHVARLARECGEKISGTAARRQPLNEPFVAQYLTQLDHLLHLFVILESRIAYVLSPAATAAHALPAPFEAERTFIMRACLHTLGLAWAALCLPLRTELARRLALLRDDTGAGAGAGAGAPAHAADRRRATERLELLRRQVDATALKAARMVAQCVREAPSLAFLTQLRSENLERWVEVLRDARAEEDGGEGISREDRERDLRWLLGGLKTMGWSWTDHAPLIATIEHALDDLAREDHAARRHSAGGTPAAGVAAVKPASPPPPPPAGPSLSGPRAGGFSAAPPFATGSYAASSPSYALPHPPSFSAGAAPPPPPPPPPPHASTSAAAMSPFYAPSLPHGPYQAGHGAATTPHGAPPLPSPFIGAPTPPSQHAHNHHHHQQEQEQEQPRTYQHQPQPQNMPDLFELVSLYSGAAGSGAGPGAAGGLDPLMGSGSAAPAGSAGMDVNALAAQYLDGTFDLPLLGGSGHGHGSAGQPHGQGQEQGQAQGAGGGAGVGEFDLESLLAEPVFAATPGAQGA</sequence>
<feature type="region of interest" description="Disordered" evidence="1">
    <location>
        <begin position="657"/>
        <end position="699"/>
    </location>
</feature>
<feature type="domain" description="Zn(2)-C6 fungal-type" evidence="2">
    <location>
        <begin position="38"/>
        <end position="70"/>
    </location>
</feature>
<dbReference type="SMART" id="SM00066">
    <property type="entry name" value="GAL4"/>
    <property type="match status" value="1"/>
</dbReference>